<gene>
    <name evidence="1" type="ORF">AVDCRST_MAG67-1478</name>
</gene>
<dbReference type="AlphaFoldDB" id="A0A6J4SG89"/>
<evidence type="ECO:0000313" key="1">
    <source>
        <dbReference type="EMBL" id="CAA9493239.1"/>
    </source>
</evidence>
<proteinExistence type="predicted"/>
<reference evidence="1" key="1">
    <citation type="submission" date="2020-02" db="EMBL/GenBank/DDBJ databases">
        <authorList>
            <person name="Meier V. D."/>
        </authorList>
    </citation>
    <scope>NUCLEOTIDE SEQUENCE</scope>
    <source>
        <strain evidence="1">AVDCRST_MAG67</strain>
    </source>
</reference>
<name>A0A6J4SG89_9ACTN</name>
<protein>
    <submittedName>
        <fullName evidence="1">Uncharacterized protein</fullName>
    </submittedName>
</protein>
<accession>A0A6J4SG89</accession>
<feature type="non-terminal residue" evidence="1">
    <location>
        <position position="47"/>
    </location>
</feature>
<organism evidence="1">
    <name type="scientific">uncultured Solirubrobacteraceae bacterium</name>
    <dbReference type="NCBI Taxonomy" id="1162706"/>
    <lineage>
        <taxon>Bacteria</taxon>
        <taxon>Bacillati</taxon>
        <taxon>Actinomycetota</taxon>
        <taxon>Thermoleophilia</taxon>
        <taxon>Solirubrobacterales</taxon>
        <taxon>Solirubrobacteraceae</taxon>
        <taxon>environmental samples</taxon>
    </lineage>
</organism>
<dbReference type="EMBL" id="CADCVQ010000066">
    <property type="protein sequence ID" value="CAA9493239.1"/>
    <property type="molecule type" value="Genomic_DNA"/>
</dbReference>
<sequence>MLSRRLRVARSLTGVGGRSARVGRGVLDRRRPKLLPAATRLAPRRAG</sequence>